<gene>
    <name evidence="2" type="ORF">C453_17004</name>
</gene>
<reference evidence="2 3" key="1">
    <citation type="journal article" date="2014" name="PLoS Genet.">
        <title>Phylogenetically driven sequencing of extremely halophilic archaea reveals strategies for static and dynamic osmo-response.</title>
        <authorList>
            <person name="Becker E.A."/>
            <person name="Seitzer P.M."/>
            <person name="Tritt A."/>
            <person name="Larsen D."/>
            <person name="Krusor M."/>
            <person name="Yao A.I."/>
            <person name="Wu D."/>
            <person name="Madern D."/>
            <person name="Eisen J.A."/>
            <person name="Darling A.E."/>
            <person name="Facciotti M.T."/>
        </authorList>
    </citation>
    <scope>NUCLEOTIDE SEQUENCE [LARGE SCALE GENOMIC DNA]</scope>
    <source>
        <strain evidence="2 3">ATCC BAA-1513</strain>
    </source>
</reference>
<evidence type="ECO:0000313" key="3">
    <source>
        <dbReference type="Proteomes" id="UP000011612"/>
    </source>
</evidence>
<keyword evidence="1" id="KW-0472">Membrane</keyword>
<proteinExistence type="predicted"/>
<dbReference type="EMBL" id="AOLK01000023">
    <property type="protein sequence ID" value="ELZ81735.1"/>
    <property type="molecule type" value="Genomic_DNA"/>
</dbReference>
<accession>M0HB69</accession>
<dbReference type="PATRIC" id="fig|1230453.4.peg.3394"/>
<feature type="transmembrane region" description="Helical" evidence="1">
    <location>
        <begin position="77"/>
        <end position="94"/>
    </location>
</feature>
<feature type="transmembrane region" description="Helical" evidence="1">
    <location>
        <begin position="52"/>
        <end position="70"/>
    </location>
</feature>
<organism evidence="2 3">
    <name type="scientific">Haloferax elongans ATCC BAA-1513</name>
    <dbReference type="NCBI Taxonomy" id="1230453"/>
    <lineage>
        <taxon>Archaea</taxon>
        <taxon>Methanobacteriati</taxon>
        <taxon>Methanobacteriota</taxon>
        <taxon>Stenosarchaea group</taxon>
        <taxon>Halobacteria</taxon>
        <taxon>Halobacteriales</taxon>
        <taxon>Haloferacaceae</taxon>
        <taxon>Haloferax</taxon>
    </lineage>
</organism>
<dbReference type="STRING" id="1230453.C453_17004"/>
<comment type="caution">
    <text evidence="2">The sequence shown here is derived from an EMBL/GenBank/DDBJ whole genome shotgun (WGS) entry which is preliminary data.</text>
</comment>
<dbReference type="OrthoDB" id="374528at2157"/>
<dbReference type="Proteomes" id="UP000011612">
    <property type="component" value="Unassembled WGS sequence"/>
</dbReference>
<dbReference type="RefSeq" id="WP_008326371.1">
    <property type="nucleotide sequence ID" value="NZ_AOLK01000023.1"/>
</dbReference>
<keyword evidence="3" id="KW-1185">Reference proteome</keyword>
<evidence type="ECO:0000313" key="2">
    <source>
        <dbReference type="EMBL" id="ELZ81735.1"/>
    </source>
</evidence>
<keyword evidence="1" id="KW-0812">Transmembrane</keyword>
<keyword evidence="1" id="KW-1133">Transmembrane helix</keyword>
<dbReference type="AlphaFoldDB" id="M0HB69"/>
<name>M0HB69_HALEO</name>
<evidence type="ECO:0000256" key="1">
    <source>
        <dbReference type="SAM" id="Phobius"/>
    </source>
</evidence>
<sequence length="104" mass="11064">MLIPSHLKRTLAASLSGGLVLYSFIALEEPAVGLPGVAGIVTAYTTWRNDEASQAAVLVAFWVVLGVLLWSPNQVRIVSSVAAVSVAYFGWYGLRGRTNSIEDG</sequence>
<protein>
    <submittedName>
        <fullName evidence="2">Uncharacterized protein</fullName>
    </submittedName>
</protein>